<dbReference type="Proteomes" id="UP000327478">
    <property type="component" value="Chromosome"/>
</dbReference>
<evidence type="ECO:0000313" key="1">
    <source>
        <dbReference type="EMBL" id="QGA11020.1"/>
    </source>
</evidence>
<accession>A0ABX6D2B9</accession>
<organism evidence="1 2">
    <name type="scientific">Acinetobacter wanghuae</name>
    <dbReference type="NCBI Taxonomy" id="2662362"/>
    <lineage>
        <taxon>Bacteria</taxon>
        <taxon>Pseudomonadati</taxon>
        <taxon>Pseudomonadota</taxon>
        <taxon>Gammaproteobacteria</taxon>
        <taxon>Moraxellales</taxon>
        <taxon>Moraxellaceae</taxon>
        <taxon>Acinetobacter</taxon>
    </lineage>
</organism>
<reference evidence="1 2" key="1">
    <citation type="submission" date="2019-10" db="EMBL/GenBank/DDBJ databases">
        <authorList>
            <person name="Dong K."/>
        </authorList>
    </citation>
    <scope>NUCLEOTIDE SEQUENCE [LARGE SCALE GENOMIC DNA]</scope>
    <source>
        <strain evidence="2">dk386</strain>
    </source>
</reference>
<evidence type="ECO:0000313" key="2">
    <source>
        <dbReference type="Proteomes" id="UP000327478"/>
    </source>
</evidence>
<name>A0ABX6D2B9_9GAMM</name>
<dbReference type="EMBL" id="CP045650">
    <property type="protein sequence ID" value="QGA11020.1"/>
    <property type="molecule type" value="Genomic_DNA"/>
</dbReference>
<proteinExistence type="predicted"/>
<dbReference type="InterPro" id="IPR018330">
    <property type="entry name" value="RecT_fam"/>
</dbReference>
<dbReference type="Pfam" id="PF03837">
    <property type="entry name" value="RecT"/>
    <property type="match status" value="1"/>
</dbReference>
<dbReference type="RefSeq" id="WP_153371414.1">
    <property type="nucleotide sequence ID" value="NZ_CP045650.1"/>
</dbReference>
<protein>
    <submittedName>
        <fullName evidence="1">Transcriptional regulator</fullName>
    </submittedName>
</protein>
<keyword evidence="2" id="KW-1185">Reference proteome</keyword>
<sequence>MNAFTPSTNTNTAVNFLTPTNLQEAMQIAEILSSSDIVPKDYQRKPGNILVAMQWGAEIGLQPLQAMQNIAVINGRPSIWGDAMLALVRGSGQLDFIKEEISEDGLKATCTVKRKNEDPVASVFTMEDAKRAGLSGKQGPWTQYPKRMMKLRARSYALRDVFPDVLKGMAIAEEEQDKEIDVTPAATSPEVKVNSGANALKSRLKKKTDAVESRAVEVEFDIQACFEAIENAQTLEDLKAVASTIPPTLGEPAKTNINASYKARKAELTAAQQFPTESVQAVIETINNTSDLDALNAVMAAQFEPFTAHMNDEQITAINSAYEAQEAALTP</sequence>
<gene>
    <name evidence="1" type="ORF">GFH30_06275</name>
</gene>